<dbReference type="STRING" id="418985.A0A1V9XC78"/>
<accession>A0A1V9XC78</accession>
<sequence>MATPRYGFVSFGHSENVDEPFTRTANGQILFPAKDVPLALRGMNFTSTHKADTFLALRKALVEYRFRPNAAKIIIAFTCHACDVIDETAPDSADLQRALIESGATLHLVSKTDIRLRSSSSKRLDLLGIDRSTAFTLRDASRRDSVGQPELRRQLRSPKDRCASLAQKSRGSYFMTPRRPEVRAWRTVLAKRVAQDVSLETRCMRCECAPVENWSTVTVCRPCRPYRDTGLVLDDDYEDID</sequence>
<dbReference type="OrthoDB" id="6374144at2759"/>
<evidence type="ECO:0000313" key="1">
    <source>
        <dbReference type="EMBL" id="OQR71155.1"/>
    </source>
</evidence>
<comment type="caution">
    <text evidence="1">The sequence shown here is derived from an EMBL/GenBank/DDBJ whole genome shotgun (WGS) entry which is preliminary data.</text>
</comment>
<keyword evidence="2" id="KW-1185">Reference proteome</keyword>
<gene>
    <name evidence="1" type="ORF">BIW11_11173</name>
</gene>
<evidence type="ECO:0000313" key="2">
    <source>
        <dbReference type="Proteomes" id="UP000192247"/>
    </source>
</evidence>
<reference evidence="1 2" key="1">
    <citation type="journal article" date="2017" name="Gigascience">
        <title>Draft genome of the honey bee ectoparasitic mite, Tropilaelaps mercedesae, is shaped by the parasitic life history.</title>
        <authorList>
            <person name="Dong X."/>
            <person name="Armstrong S.D."/>
            <person name="Xia D."/>
            <person name="Makepeace B.L."/>
            <person name="Darby A.C."/>
            <person name="Kadowaki T."/>
        </authorList>
    </citation>
    <scope>NUCLEOTIDE SEQUENCE [LARGE SCALE GENOMIC DNA]</scope>
    <source>
        <strain evidence="1">Wuxi-XJTLU</strain>
    </source>
</reference>
<organism evidence="1 2">
    <name type="scientific">Tropilaelaps mercedesae</name>
    <dbReference type="NCBI Taxonomy" id="418985"/>
    <lineage>
        <taxon>Eukaryota</taxon>
        <taxon>Metazoa</taxon>
        <taxon>Ecdysozoa</taxon>
        <taxon>Arthropoda</taxon>
        <taxon>Chelicerata</taxon>
        <taxon>Arachnida</taxon>
        <taxon>Acari</taxon>
        <taxon>Parasitiformes</taxon>
        <taxon>Mesostigmata</taxon>
        <taxon>Gamasina</taxon>
        <taxon>Dermanyssoidea</taxon>
        <taxon>Laelapidae</taxon>
        <taxon>Tropilaelaps</taxon>
    </lineage>
</organism>
<dbReference type="AlphaFoldDB" id="A0A1V9XC78"/>
<dbReference type="EMBL" id="MNPL01015279">
    <property type="protein sequence ID" value="OQR71155.1"/>
    <property type="molecule type" value="Genomic_DNA"/>
</dbReference>
<name>A0A1V9XC78_9ACAR</name>
<proteinExistence type="predicted"/>
<dbReference type="InParanoid" id="A0A1V9XC78"/>
<protein>
    <submittedName>
        <fullName evidence="1">Uncharacterized protein</fullName>
    </submittedName>
</protein>
<dbReference type="Proteomes" id="UP000192247">
    <property type="component" value="Unassembled WGS sequence"/>
</dbReference>